<dbReference type="AlphaFoldDB" id="A0AAF3E9Z9"/>
<feature type="signal peptide" evidence="1">
    <location>
        <begin position="1"/>
        <end position="20"/>
    </location>
</feature>
<dbReference type="WBParaSite" id="MBELARI_LOCUS10745">
    <property type="protein sequence ID" value="MBELARI_LOCUS10745"/>
    <property type="gene ID" value="MBELARI_LOCUS10745"/>
</dbReference>
<accession>A0AAF3E9Z9</accession>
<protein>
    <submittedName>
        <fullName evidence="3">Uncharacterized protein</fullName>
    </submittedName>
</protein>
<feature type="chain" id="PRO_5042219808" evidence="1">
    <location>
        <begin position="21"/>
        <end position="96"/>
    </location>
</feature>
<dbReference type="Proteomes" id="UP000887575">
    <property type="component" value="Unassembled WGS sequence"/>
</dbReference>
<name>A0AAF3E9Z9_9BILA</name>
<evidence type="ECO:0000256" key="1">
    <source>
        <dbReference type="SAM" id="SignalP"/>
    </source>
</evidence>
<sequence>MNANLQRLFFFFFLIHLCLSCMVPPCPWRPYRRHRLTKKEIMNNQLTELPGSIEPVEYECSGENELSCGENCCDTRLQVCLYGRCLNRNRLRFLKF</sequence>
<evidence type="ECO:0000313" key="3">
    <source>
        <dbReference type="WBParaSite" id="MBELARI_LOCUS10745"/>
    </source>
</evidence>
<reference evidence="3" key="1">
    <citation type="submission" date="2024-02" db="UniProtKB">
        <authorList>
            <consortium name="WormBaseParasite"/>
        </authorList>
    </citation>
    <scope>IDENTIFICATION</scope>
</reference>
<keyword evidence="2" id="KW-1185">Reference proteome</keyword>
<organism evidence="2 3">
    <name type="scientific">Mesorhabditis belari</name>
    <dbReference type="NCBI Taxonomy" id="2138241"/>
    <lineage>
        <taxon>Eukaryota</taxon>
        <taxon>Metazoa</taxon>
        <taxon>Ecdysozoa</taxon>
        <taxon>Nematoda</taxon>
        <taxon>Chromadorea</taxon>
        <taxon>Rhabditida</taxon>
        <taxon>Rhabditina</taxon>
        <taxon>Rhabditomorpha</taxon>
        <taxon>Rhabditoidea</taxon>
        <taxon>Rhabditidae</taxon>
        <taxon>Mesorhabditinae</taxon>
        <taxon>Mesorhabditis</taxon>
    </lineage>
</organism>
<keyword evidence="1" id="KW-0732">Signal</keyword>
<evidence type="ECO:0000313" key="2">
    <source>
        <dbReference type="Proteomes" id="UP000887575"/>
    </source>
</evidence>
<proteinExistence type="predicted"/>